<dbReference type="EMBL" id="CP065666">
    <property type="protein sequence ID" value="QPS02482.1"/>
    <property type="molecule type" value="Genomic_DNA"/>
</dbReference>
<dbReference type="Proteomes" id="UP000595107">
    <property type="component" value="Chromosome"/>
</dbReference>
<gene>
    <name evidence="1" type="ORF">I6G67_09410</name>
    <name evidence="2" type="ORF">NCTC10308_00854</name>
</gene>
<evidence type="ECO:0000313" key="1">
    <source>
        <dbReference type="EMBL" id="QPS02482.1"/>
    </source>
</evidence>
<reference evidence="1 4" key="2">
    <citation type="submission" date="2020-12" db="EMBL/GenBank/DDBJ databases">
        <title>FDA dAtabase for Regulatory Grade micrObial Sequences (FDA-ARGOS): Supporting development and validation of Infectious Disease Dx tests.</title>
        <authorList>
            <person name="Sproer C."/>
            <person name="Gronow S."/>
            <person name="Severitt S."/>
            <person name="Schroder I."/>
            <person name="Tallon L."/>
            <person name="Sadzewicz L."/>
            <person name="Zhao X."/>
            <person name="Boylan J."/>
            <person name="Ott S."/>
            <person name="Bowen H."/>
            <person name="Vavikolanu K."/>
            <person name="Mehta A."/>
            <person name="Aluvathingal J."/>
            <person name="Nadendla S."/>
            <person name="Lowell S."/>
            <person name="Myers T."/>
            <person name="Yan Y."/>
            <person name="Sichtig H."/>
        </authorList>
    </citation>
    <scope>NUCLEOTIDE SEQUENCE [LARGE SCALE GENOMIC DNA]</scope>
    <source>
        <strain evidence="1 4">FDAARGOS_910</strain>
    </source>
</reference>
<dbReference type="AlphaFoldDB" id="A0A380TWC8"/>
<dbReference type="Proteomes" id="UP000254227">
    <property type="component" value="Unassembled WGS sequence"/>
</dbReference>
<evidence type="ECO:0000313" key="4">
    <source>
        <dbReference type="Proteomes" id="UP000595107"/>
    </source>
</evidence>
<dbReference type="EMBL" id="UFRV01000006">
    <property type="protein sequence ID" value="SUT92756.1"/>
    <property type="molecule type" value="Genomic_DNA"/>
</dbReference>
<proteinExistence type="predicted"/>
<evidence type="ECO:0000313" key="3">
    <source>
        <dbReference type="Proteomes" id="UP000254227"/>
    </source>
</evidence>
<sequence>MRKPSHKLILRQIRLNIKYRNKKIKIKLTGLSFDKEVTVKFPKYISISNPAYRAKLLKALKHIHIRDTTNKPIFLDFKNVEVLYPDGAIYLVHKLDKLSNKLNIKGRSSSFTTVRAMLSKLGIHKLMKVAEYSPTKLLKIVERWNIIEGISAELDEKYDEIEDHIDKIVKDKKSKLILHNAISEAITNVINHAYDLNDSYKKWLLFFAIDPECDSCYIVLSDLGKTIPSTVPVTWMEKMMNLNDLYLSKKDSQLIELATKLHKSATGLDYRGKGFTDIMQVEQDMDGSKVMVISRNGAWSSEAGPKDYPEAVQGTTVIWSLPLNLANKSLQRDA</sequence>
<organism evidence="2 3">
    <name type="scientific">Acinetobacter johnsonii</name>
    <dbReference type="NCBI Taxonomy" id="40214"/>
    <lineage>
        <taxon>Bacteria</taxon>
        <taxon>Pseudomonadati</taxon>
        <taxon>Pseudomonadota</taxon>
        <taxon>Gammaproteobacteria</taxon>
        <taxon>Moraxellales</taxon>
        <taxon>Moraxellaceae</taxon>
        <taxon>Acinetobacter</taxon>
    </lineage>
</organism>
<protein>
    <recommendedName>
        <fullName evidence="5">ATP-binding protein</fullName>
    </recommendedName>
</protein>
<dbReference type="RefSeq" id="WP_004693399.1">
    <property type="nucleotide sequence ID" value="NZ_BBTB01000093.1"/>
</dbReference>
<evidence type="ECO:0000313" key="2">
    <source>
        <dbReference type="EMBL" id="SUT92756.1"/>
    </source>
</evidence>
<accession>A0A380TWC8</accession>
<name>A0A380TWC8_ACIJO</name>
<reference evidence="2 3" key="1">
    <citation type="submission" date="2018-06" db="EMBL/GenBank/DDBJ databases">
        <authorList>
            <consortium name="Pathogen Informatics"/>
            <person name="Doyle S."/>
        </authorList>
    </citation>
    <scope>NUCLEOTIDE SEQUENCE [LARGE SCALE GENOMIC DNA]</scope>
    <source>
        <strain evidence="2 3">NCTC10308</strain>
    </source>
</reference>
<evidence type="ECO:0008006" key="5">
    <source>
        <dbReference type="Google" id="ProtNLM"/>
    </source>
</evidence>